<dbReference type="EMBL" id="VUMN01000016">
    <property type="protein sequence ID" value="MSS58771.1"/>
    <property type="molecule type" value="Genomic_DNA"/>
</dbReference>
<evidence type="ECO:0000313" key="2">
    <source>
        <dbReference type="Proteomes" id="UP000461880"/>
    </source>
</evidence>
<accession>A0A7X2NT29</accession>
<organism evidence="1 2">
    <name type="scientific">Stecheria intestinalis</name>
    <dbReference type="NCBI Taxonomy" id="2606630"/>
    <lineage>
        <taxon>Bacteria</taxon>
        <taxon>Bacillati</taxon>
        <taxon>Bacillota</taxon>
        <taxon>Erysipelotrichia</taxon>
        <taxon>Erysipelotrichales</taxon>
        <taxon>Erysipelotrichaceae</taxon>
        <taxon>Stecheria</taxon>
    </lineage>
</organism>
<gene>
    <name evidence="1" type="ORF">FYJ51_07605</name>
</gene>
<dbReference type="RefSeq" id="WP_154504694.1">
    <property type="nucleotide sequence ID" value="NZ_VUMN01000016.1"/>
</dbReference>
<protein>
    <submittedName>
        <fullName evidence="1">Uncharacterized protein</fullName>
    </submittedName>
</protein>
<dbReference type="AlphaFoldDB" id="A0A7X2NT29"/>
<sequence length="81" mass="9167">MTESEALVLSEMLWLLDWLAACSFWLEADAAKLWLAEVLAAAEPAERLRDLLLEADMLSAFREEDSSEDFTEAETEASKRD</sequence>
<evidence type="ECO:0000313" key="1">
    <source>
        <dbReference type="EMBL" id="MSS58771.1"/>
    </source>
</evidence>
<comment type="caution">
    <text evidence="1">The sequence shown here is derived from an EMBL/GenBank/DDBJ whole genome shotgun (WGS) entry which is preliminary data.</text>
</comment>
<proteinExistence type="predicted"/>
<dbReference type="Proteomes" id="UP000461880">
    <property type="component" value="Unassembled WGS sequence"/>
</dbReference>
<keyword evidence="2" id="KW-1185">Reference proteome</keyword>
<reference evidence="1 2" key="1">
    <citation type="submission" date="2019-08" db="EMBL/GenBank/DDBJ databases">
        <title>In-depth cultivation of the pig gut microbiome towards novel bacterial diversity and tailored functional studies.</title>
        <authorList>
            <person name="Wylensek D."/>
            <person name="Hitch T.C.A."/>
            <person name="Clavel T."/>
        </authorList>
    </citation>
    <scope>NUCLEOTIDE SEQUENCE [LARGE SCALE GENOMIC DNA]</scope>
    <source>
        <strain evidence="1 2">Oil+RF-744-GAM-WT-6</strain>
    </source>
</reference>
<name>A0A7X2NT29_9FIRM</name>